<dbReference type="PANTHER" id="PTHR33696:SF3">
    <property type="entry name" value="FLZ-TYPE DOMAIN-CONTAINING PROTEIN"/>
    <property type="match status" value="1"/>
</dbReference>
<accession>A0A8T1PSY1</accession>
<name>A0A8T1PSY1_CARIL</name>
<dbReference type="EMBL" id="CM031816">
    <property type="protein sequence ID" value="KAG6644387.1"/>
    <property type="molecule type" value="Genomic_DNA"/>
</dbReference>
<evidence type="ECO:0000313" key="3">
    <source>
        <dbReference type="Proteomes" id="UP000811609"/>
    </source>
</evidence>
<comment type="caution">
    <text evidence="1">The sequence shown here is derived from an EMBL/GenBank/DDBJ whole genome shotgun (WGS) entry which is preliminary data.</text>
</comment>
<evidence type="ECO:0000313" key="2">
    <source>
        <dbReference type="EMBL" id="KAG6699087.1"/>
    </source>
</evidence>
<dbReference type="Proteomes" id="UP000811609">
    <property type="component" value="Chromosome 8"/>
</dbReference>
<reference evidence="1" key="1">
    <citation type="submission" date="2020-12" db="EMBL/GenBank/DDBJ databases">
        <title>WGS assembly of Carya illinoinensis cv. Pawnee.</title>
        <authorList>
            <person name="Platts A."/>
            <person name="Shu S."/>
            <person name="Wright S."/>
            <person name="Barry K."/>
            <person name="Edger P."/>
            <person name="Pires J.C."/>
            <person name="Schmutz J."/>
        </authorList>
    </citation>
    <scope>NUCLEOTIDE SEQUENCE</scope>
    <source>
        <tissue evidence="1">Leaf</tissue>
    </source>
</reference>
<organism evidence="1 3">
    <name type="scientific">Carya illinoinensis</name>
    <name type="common">Pecan</name>
    <dbReference type="NCBI Taxonomy" id="32201"/>
    <lineage>
        <taxon>Eukaryota</taxon>
        <taxon>Viridiplantae</taxon>
        <taxon>Streptophyta</taxon>
        <taxon>Embryophyta</taxon>
        <taxon>Tracheophyta</taxon>
        <taxon>Spermatophyta</taxon>
        <taxon>Magnoliopsida</taxon>
        <taxon>eudicotyledons</taxon>
        <taxon>Gunneridae</taxon>
        <taxon>Pentapetalae</taxon>
        <taxon>rosids</taxon>
        <taxon>fabids</taxon>
        <taxon>Fagales</taxon>
        <taxon>Juglandaceae</taxon>
        <taxon>Carya</taxon>
    </lineage>
</organism>
<dbReference type="Proteomes" id="UP000811246">
    <property type="component" value="Chromosome 8"/>
</dbReference>
<reference evidence="2" key="2">
    <citation type="submission" date="2021-01" db="EMBL/GenBank/DDBJ databases">
        <authorList>
            <person name="Lovell J.T."/>
            <person name="Bentley N."/>
            <person name="Bhattarai G."/>
            <person name="Jenkins J.W."/>
            <person name="Sreedasyam A."/>
            <person name="Alarcon Y."/>
            <person name="Bock C."/>
            <person name="Boston L."/>
            <person name="Carlson J."/>
            <person name="Cervantes K."/>
            <person name="Clermont K."/>
            <person name="Krom N."/>
            <person name="Kubenka K."/>
            <person name="Mamidi S."/>
            <person name="Mattison C."/>
            <person name="Monteros M."/>
            <person name="Pisani C."/>
            <person name="Plott C."/>
            <person name="Rajasekar S."/>
            <person name="Rhein H.S."/>
            <person name="Rohla C."/>
            <person name="Song M."/>
            <person name="Hilaire R.S."/>
            <person name="Shu S."/>
            <person name="Wells L."/>
            <person name="Wang X."/>
            <person name="Webber J."/>
            <person name="Heerema R.J."/>
            <person name="Klein P."/>
            <person name="Conner P."/>
            <person name="Grauke L."/>
            <person name="Grimwood J."/>
            <person name="Schmutz J."/>
            <person name="Randall J.J."/>
        </authorList>
    </citation>
    <scope>NUCLEOTIDE SEQUENCE</scope>
    <source>
        <tissue evidence="2">Leaf</tissue>
    </source>
</reference>
<keyword evidence="3" id="KW-1185">Reference proteome</keyword>
<proteinExistence type="predicted"/>
<sequence length="151" mass="17009">MKNYSKVQWRETIPFSGETKPGVSMNTHKECLTEEDFAFNLPPPPYRSETAARVLAHDIQIPLPPCTFQPPSRSSSRKVLRKQDHDPFLAAYRECTKSSNGGNSKLPKNGVKSGLRKNMLIGLSCKWSCSARDGNLVRISQLPFDRSDEEK</sequence>
<protein>
    <submittedName>
        <fullName evidence="1">Uncharacterized protein</fullName>
    </submittedName>
</protein>
<dbReference type="EMBL" id="CM031832">
    <property type="protein sequence ID" value="KAG6699087.1"/>
    <property type="molecule type" value="Genomic_DNA"/>
</dbReference>
<gene>
    <name evidence="1" type="ORF">CIPAW_08G052300</name>
    <name evidence="2" type="ORF">I3842_08G053000</name>
</gene>
<dbReference type="AlphaFoldDB" id="A0A8T1PSY1"/>
<evidence type="ECO:0000313" key="1">
    <source>
        <dbReference type="EMBL" id="KAG6644387.1"/>
    </source>
</evidence>
<dbReference type="PANTHER" id="PTHR33696">
    <property type="entry name" value="T22J18.15-RELATED"/>
    <property type="match status" value="1"/>
</dbReference>